<evidence type="ECO:0000313" key="3">
    <source>
        <dbReference type="Proteomes" id="UP000030747"/>
    </source>
</evidence>
<protein>
    <submittedName>
        <fullName evidence="2">Uncharacterized protein</fullName>
    </submittedName>
</protein>
<dbReference type="EMBL" id="HG674029">
    <property type="protein sequence ID" value="CDJ38761.1"/>
    <property type="molecule type" value="Genomic_DNA"/>
</dbReference>
<name>U6KL89_EIMTE</name>
<dbReference type="OrthoDB" id="347550at2759"/>
<gene>
    <name evidence="2" type="ORF">ETH_00007900</name>
</gene>
<evidence type="ECO:0000313" key="2">
    <source>
        <dbReference type="EMBL" id="CDJ38761.1"/>
    </source>
</evidence>
<keyword evidence="1" id="KW-0175">Coiled coil</keyword>
<evidence type="ECO:0000256" key="1">
    <source>
        <dbReference type="SAM" id="Coils"/>
    </source>
</evidence>
<sequence length="1098" mass="120894">MAAVAAAAFTSDRAEAQDLSWMRATITIQQKQQRKERALRVLQQQQLDWAPHRPHYLKAFAAPPESDAIATFVVATTVRATETTAADSAQLPVEATAGAATGRADNSVDAANRIENAYLRGDCSCLAAVASEQLPLLEQPQRQGSSLLAPALLLLSLLRPPQRDHRIQRVVVAVREAVQQQEQSQLPSAFTPGECAALICAFGNLESPFGGEAAASLARLLVSIRRQRLLRPRGFAAVPASAATLVAPSEAFPLLHRLLECPDLSPRCCTWAFVYLPLDLTIFVKYRRASASICSIVLAFEAFDLPLRCVYSLQQSCCVLQAAAYAAFFPQQVSLLLVPACSTAQAAVSANADSAATARRCNGSISSPAPVYLETLPGQIETTDTPERLGLATRITAATCRVAEALNSNRETSGNEEALSIESIFRFAEALMLRDISFVAQLNLLALQQQQTQDCQKEQGQPHEKDWQRKEHQQVHQVFAAYKKELDEIIGLLLNSILRQRKDWGLCLLEEFLSFFIALLRLLGIGNPERLALAATLKDSRGQQKMQQQEQQTWRTLEKEPLGRDIWLHLSDGSSNNGSNTSLTAAALHLRAVALLCSSTETLDLMPLTEVPCGVAAAAAAAASPATSFGIDMEGWGQQQLLQWQLAAAADFTPIPVAAMQQQQRFDTYVYLAQQKQRAAQLQARTAALLLRPTTTAEDVVASEATSSADTPTVTKAARQTAGATAVPDEQAVVTVSPPEEVGLRLPALLREATESIFRFSTSVSPVALLVLRSLIALNSLQIQSRAPLSILQQLTEAWELLLTCSSEELLQQQEAATAAAATFRAFALLHLYRSMQWQKLALLKQLRQRQQDCLKHDQQKHDLQQRLQQEERLRHSIRQLRRSMFSVRWQQITLLDSLRNLHRERRPPKETAAILVALAAGSLLRPAHVKVLTPSLLEGLQGNQQQQEQPLLHQKETTAAVISLLTLKCLLPEGSVPEELLTYVLHAARDAAAALQPREIAVALYSLRPQTHKGLSLQALLPLQDLRRRLLQQSAFLLPYFLPEDLLVFLASVEDAPPELMRQAFGFMYTAIPYYTPQQLASVSHYFLDCLLRRAFA</sequence>
<proteinExistence type="predicted"/>
<reference evidence="2" key="1">
    <citation type="submission" date="2013-10" db="EMBL/GenBank/DDBJ databases">
        <title>Genomic analysis of the causative agents of coccidiosis in chickens.</title>
        <authorList>
            <person name="Reid A.J."/>
            <person name="Blake D."/>
            <person name="Billington K."/>
            <person name="Browne H."/>
            <person name="Dunn M."/>
            <person name="Hung S."/>
            <person name="Kawahara F."/>
            <person name="Miranda-Saavedra D."/>
            <person name="Mourier T."/>
            <person name="Nagra H."/>
            <person name="Otto T.D."/>
            <person name="Rawlings N."/>
            <person name="Sanchez A."/>
            <person name="Sanders M."/>
            <person name="Subramaniam C."/>
            <person name="Tay Y."/>
            <person name="Dear P."/>
            <person name="Doerig C."/>
            <person name="Gruber A."/>
            <person name="Parkinson J."/>
            <person name="Shirley M."/>
            <person name="Wan K.L."/>
            <person name="Berriman M."/>
            <person name="Tomley F."/>
            <person name="Pain A."/>
        </authorList>
    </citation>
    <scope>NUCLEOTIDE SEQUENCE [LARGE SCALE GENOMIC DNA]</scope>
    <source>
        <strain evidence="2">Houghton</strain>
    </source>
</reference>
<dbReference type="AlphaFoldDB" id="U6KL89"/>
<dbReference type="VEuPathDB" id="ToxoDB:ETH2_1455200"/>
<organism evidence="2 3">
    <name type="scientific">Eimeria tenella</name>
    <name type="common">Coccidian parasite</name>
    <dbReference type="NCBI Taxonomy" id="5802"/>
    <lineage>
        <taxon>Eukaryota</taxon>
        <taxon>Sar</taxon>
        <taxon>Alveolata</taxon>
        <taxon>Apicomplexa</taxon>
        <taxon>Conoidasida</taxon>
        <taxon>Coccidia</taxon>
        <taxon>Eucoccidiorida</taxon>
        <taxon>Eimeriorina</taxon>
        <taxon>Eimeriidae</taxon>
        <taxon>Eimeria</taxon>
    </lineage>
</organism>
<keyword evidence="3" id="KW-1185">Reference proteome</keyword>
<dbReference type="VEuPathDB" id="ToxoDB:ETH_00007900"/>
<dbReference type="GeneID" id="25250782"/>
<accession>U6KL89</accession>
<reference evidence="2" key="2">
    <citation type="submission" date="2013-10" db="EMBL/GenBank/DDBJ databases">
        <authorList>
            <person name="Aslett M."/>
        </authorList>
    </citation>
    <scope>NUCLEOTIDE SEQUENCE [LARGE SCALE GENOMIC DNA]</scope>
    <source>
        <strain evidence="2">Houghton</strain>
    </source>
</reference>
<feature type="coiled-coil region" evidence="1">
    <location>
        <begin position="854"/>
        <end position="881"/>
    </location>
</feature>
<dbReference type="RefSeq" id="XP_013229517.1">
    <property type="nucleotide sequence ID" value="XM_013374063.1"/>
</dbReference>
<dbReference type="Proteomes" id="UP000030747">
    <property type="component" value="Unassembled WGS sequence"/>
</dbReference>